<dbReference type="Gene3D" id="3.30.43.10">
    <property type="entry name" value="Uridine Diphospho-n-acetylenolpyruvylglucosamine Reductase, domain 2"/>
    <property type="match status" value="1"/>
</dbReference>
<evidence type="ECO:0000313" key="2">
    <source>
        <dbReference type="Proteomes" id="UP001642260"/>
    </source>
</evidence>
<reference evidence="1 2" key="1">
    <citation type="submission" date="2022-03" db="EMBL/GenBank/DDBJ databases">
        <authorList>
            <person name="Macdonald S."/>
            <person name="Ahmed S."/>
            <person name="Newling K."/>
        </authorList>
    </citation>
    <scope>NUCLEOTIDE SEQUENCE [LARGE SCALE GENOMIC DNA]</scope>
</reference>
<dbReference type="Proteomes" id="UP001642260">
    <property type="component" value="Unassembled WGS sequence"/>
</dbReference>
<proteinExistence type="predicted"/>
<keyword evidence="2" id="KW-1185">Reference proteome</keyword>
<evidence type="ECO:0000313" key="1">
    <source>
        <dbReference type="EMBL" id="CAH8352156.1"/>
    </source>
</evidence>
<gene>
    <name evidence="1" type="ORF">ERUC_LOCUS18507</name>
</gene>
<dbReference type="AlphaFoldDB" id="A0ABC8K4K2"/>
<name>A0ABC8K4K2_ERUVS</name>
<accession>A0ABC8K4K2</accession>
<comment type="caution">
    <text evidence="1">The sequence shown here is derived from an EMBL/GenBank/DDBJ whole genome shotgun (WGS) entry which is preliminary data.</text>
</comment>
<protein>
    <submittedName>
        <fullName evidence="1">Uncharacterized protein</fullName>
    </submittedName>
</protein>
<dbReference type="EMBL" id="CAKOAT010173155">
    <property type="protein sequence ID" value="CAH8352156.1"/>
    <property type="molecule type" value="Genomic_DNA"/>
</dbReference>
<dbReference type="InterPro" id="IPR016167">
    <property type="entry name" value="FAD-bd_PCMH_sub1"/>
</dbReference>
<sequence length="125" mass="14165">MQAPKTKVITRNGKAMESPKIQTLIITIFLFTIPTSFASPPNLENGFTQCITDLKPSNLNSPIQNFTYTRQSPKFLTILHNYVRNLRYFNNTTRKPIAIVAAADVTHIQTHLRQETRPSAPDPQL</sequence>
<organism evidence="1 2">
    <name type="scientific">Eruca vesicaria subsp. sativa</name>
    <name type="common">Garden rocket</name>
    <name type="synonym">Eruca sativa</name>
    <dbReference type="NCBI Taxonomy" id="29727"/>
    <lineage>
        <taxon>Eukaryota</taxon>
        <taxon>Viridiplantae</taxon>
        <taxon>Streptophyta</taxon>
        <taxon>Embryophyta</taxon>
        <taxon>Tracheophyta</taxon>
        <taxon>Spermatophyta</taxon>
        <taxon>Magnoliopsida</taxon>
        <taxon>eudicotyledons</taxon>
        <taxon>Gunneridae</taxon>
        <taxon>Pentapetalae</taxon>
        <taxon>rosids</taxon>
        <taxon>malvids</taxon>
        <taxon>Brassicales</taxon>
        <taxon>Brassicaceae</taxon>
        <taxon>Brassiceae</taxon>
        <taxon>Eruca</taxon>
    </lineage>
</organism>